<sequence length="107" mass="12267">MKFDLNDKNDKRVVGASPYALDYPDDVDEAPNKAGVYMFIDREDDVIYIGKASGGRLRDEIKDKSNTSADKGAKKYRWFRTNSDEVAKDLEADWIKKYKPKNNKIGK</sequence>
<protein>
    <recommendedName>
        <fullName evidence="1">GIY-YIG domain-containing protein</fullName>
    </recommendedName>
</protein>
<dbReference type="AlphaFoldDB" id="X1NPG2"/>
<evidence type="ECO:0000259" key="1">
    <source>
        <dbReference type="PROSITE" id="PS50164"/>
    </source>
</evidence>
<dbReference type="PANTHER" id="PTHR30562:SF1">
    <property type="entry name" value="UVRABC SYSTEM PROTEIN C"/>
    <property type="match status" value="1"/>
</dbReference>
<dbReference type="InterPro" id="IPR055930">
    <property type="entry name" value="DUF7508"/>
</dbReference>
<gene>
    <name evidence="2" type="ORF">S06H3_29025</name>
</gene>
<evidence type="ECO:0000313" key="2">
    <source>
        <dbReference type="EMBL" id="GAI32096.1"/>
    </source>
</evidence>
<organism evidence="2">
    <name type="scientific">marine sediment metagenome</name>
    <dbReference type="NCBI Taxonomy" id="412755"/>
    <lineage>
        <taxon>unclassified sequences</taxon>
        <taxon>metagenomes</taxon>
        <taxon>ecological metagenomes</taxon>
    </lineage>
</organism>
<dbReference type="PROSITE" id="PS50164">
    <property type="entry name" value="GIY_YIG"/>
    <property type="match status" value="1"/>
</dbReference>
<reference evidence="2" key="1">
    <citation type="journal article" date="2014" name="Front. Microbiol.">
        <title>High frequency of phylogenetically diverse reductive dehalogenase-homologous genes in deep subseafloor sedimentary metagenomes.</title>
        <authorList>
            <person name="Kawai M."/>
            <person name="Futagami T."/>
            <person name="Toyoda A."/>
            <person name="Takaki Y."/>
            <person name="Nishi S."/>
            <person name="Hori S."/>
            <person name="Arai W."/>
            <person name="Tsubouchi T."/>
            <person name="Morono Y."/>
            <person name="Uchiyama I."/>
            <person name="Ito T."/>
            <person name="Fujiyama A."/>
            <person name="Inagaki F."/>
            <person name="Takami H."/>
        </authorList>
    </citation>
    <scope>NUCLEOTIDE SEQUENCE</scope>
    <source>
        <strain evidence="2">Expedition CK06-06</strain>
    </source>
</reference>
<dbReference type="InterPro" id="IPR035901">
    <property type="entry name" value="GIY-YIG_endonuc_sf"/>
</dbReference>
<dbReference type="Gene3D" id="3.40.1440.10">
    <property type="entry name" value="GIY-YIG endonuclease"/>
    <property type="match status" value="1"/>
</dbReference>
<dbReference type="GO" id="GO:0006974">
    <property type="term" value="P:DNA damage response"/>
    <property type="evidence" value="ECO:0007669"/>
    <property type="project" value="TreeGrafter"/>
</dbReference>
<accession>X1NPG2</accession>
<dbReference type="InterPro" id="IPR000305">
    <property type="entry name" value="GIY-YIG_endonuc"/>
</dbReference>
<name>X1NPG2_9ZZZZ</name>
<proteinExistence type="predicted"/>
<dbReference type="PANTHER" id="PTHR30562">
    <property type="entry name" value="UVRC/OXIDOREDUCTASE"/>
    <property type="match status" value="1"/>
</dbReference>
<dbReference type="Pfam" id="PF24348">
    <property type="entry name" value="DUF7508"/>
    <property type="match status" value="1"/>
</dbReference>
<dbReference type="EMBL" id="BARV01016982">
    <property type="protein sequence ID" value="GAI32096.1"/>
    <property type="molecule type" value="Genomic_DNA"/>
</dbReference>
<feature type="domain" description="GIY-YIG" evidence="1">
    <location>
        <begin position="32"/>
        <end position="104"/>
    </location>
</feature>
<dbReference type="GO" id="GO:0009380">
    <property type="term" value="C:excinuclease repair complex"/>
    <property type="evidence" value="ECO:0007669"/>
    <property type="project" value="TreeGrafter"/>
</dbReference>
<comment type="caution">
    <text evidence="2">The sequence shown here is derived from an EMBL/GenBank/DDBJ whole genome shotgun (WGS) entry which is preliminary data.</text>
</comment>
<dbReference type="SUPFAM" id="SSF82771">
    <property type="entry name" value="GIY-YIG endonuclease"/>
    <property type="match status" value="1"/>
</dbReference>
<dbReference type="InterPro" id="IPR050066">
    <property type="entry name" value="UvrABC_protein_C"/>
</dbReference>